<evidence type="ECO:0000313" key="1">
    <source>
        <dbReference type="EMBL" id="KAG7552649.1"/>
    </source>
</evidence>
<organism evidence="1 2">
    <name type="scientific">Arabidopsis thaliana x Arabidopsis arenosa</name>
    <dbReference type="NCBI Taxonomy" id="1240361"/>
    <lineage>
        <taxon>Eukaryota</taxon>
        <taxon>Viridiplantae</taxon>
        <taxon>Streptophyta</taxon>
        <taxon>Embryophyta</taxon>
        <taxon>Tracheophyta</taxon>
        <taxon>Spermatophyta</taxon>
        <taxon>Magnoliopsida</taxon>
        <taxon>eudicotyledons</taxon>
        <taxon>Gunneridae</taxon>
        <taxon>Pentapetalae</taxon>
        <taxon>rosids</taxon>
        <taxon>malvids</taxon>
        <taxon>Brassicales</taxon>
        <taxon>Brassicaceae</taxon>
        <taxon>Camelineae</taxon>
        <taxon>Arabidopsis</taxon>
    </lineage>
</organism>
<name>A0A8T1Z440_9BRAS</name>
<protein>
    <recommendedName>
        <fullName evidence="3">Avr9/Cf-9 rapidly elicited protein</fullName>
    </recommendedName>
</protein>
<evidence type="ECO:0000313" key="2">
    <source>
        <dbReference type="Proteomes" id="UP000694240"/>
    </source>
</evidence>
<keyword evidence="2" id="KW-1185">Reference proteome</keyword>
<dbReference type="EMBL" id="JAEFBK010000011">
    <property type="protein sequence ID" value="KAG7552649.1"/>
    <property type="molecule type" value="Genomic_DNA"/>
</dbReference>
<dbReference type="AlphaFoldDB" id="A0A8T1Z440"/>
<dbReference type="PANTHER" id="PTHR33641:SF15">
    <property type="entry name" value="AVR9_CF-9 RAPIDLY ELICITED PROTEIN"/>
    <property type="match status" value="1"/>
</dbReference>
<dbReference type="PANTHER" id="PTHR33641">
    <property type="entry name" value="OS06G0133500 PROTEIN"/>
    <property type="match status" value="1"/>
</dbReference>
<accession>A0A8T1Z440</accession>
<gene>
    <name evidence="1" type="ORF">ISN45_Aa06g032460</name>
</gene>
<evidence type="ECO:0008006" key="3">
    <source>
        <dbReference type="Google" id="ProtNLM"/>
    </source>
</evidence>
<comment type="caution">
    <text evidence="1">The sequence shown here is derived from an EMBL/GenBank/DDBJ whole genome shotgun (WGS) entry which is preliminary data.</text>
</comment>
<reference evidence="1 2" key="1">
    <citation type="submission" date="2020-12" db="EMBL/GenBank/DDBJ databases">
        <title>Concerted genomic and epigenomic changes stabilize Arabidopsis allopolyploids.</title>
        <authorList>
            <person name="Chen Z."/>
        </authorList>
    </citation>
    <scope>NUCLEOTIDE SEQUENCE [LARGE SCALE GENOMIC DNA]</scope>
    <source>
        <strain evidence="1">Allo738</strain>
        <tissue evidence="1">Leaf</tissue>
    </source>
</reference>
<sequence>MNSLFSMFDSFCAEIMRNKFTSMSSSHGSSTSSSGVQAVSMEKTTKKVLVEKTLRFAPEYDGLHCFETIVPS</sequence>
<dbReference type="Proteomes" id="UP000694240">
    <property type="component" value="Chromosome 11"/>
</dbReference>
<proteinExistence type="predicted"/>